<dbReference type="InterPro" id="IPR045076">
    <property type="entry name" value="MutS"/>
</dbReference>
<dbReference type="PROSITE" id="PS00486">
    <property type="entry name" value="DNA_MISMATCH_REPAIR_2"/>
    <property type="match status" value="1"/>
</dbReference>
<evidence type="ECO:0000256" key="2">
    <source>
        <dbReference type="ARBA" id="ARBA00022741"/>
    </source>
</evidence>
<dbReference type="SMART" id="SM00534">
    <property type="entry name" value="MUTSac"/>
    <property type="match status" value="1"/>
</dbReference>
<dbReference type="PANTHER" id="PTHR11361">
    <property type="entry name" value="DNA MISMATCH REPAIR PROTEIN MUTS FAMILY MEMBER"/>
    <property type="match status" value="1"/>
</dbReference>
<name>A0A653D438_CALMS</name>
<dbReference type="FunFam" id="1.10.1420.10:FF:000005">
    <property type="entry name" value="DNA mismatch repair protein"/>
    <property type="match status" value="1"/>
</dbReference>
<sequence length="1116" mass="126772">MSKSDGKRQSNTLLNYFQSPKADKMGSPAKPPAKQTPSKVSKLNGKPKKEIVNESSDSEEDIKSTKKRSRIMVMDSSDSEEDGHTQQGKKLKKVERDEELSTPKKQHNGITKIKRNDDEEQSTPKKETLFKKFKSSSSSVNASDSSVEVLTDVPEKPATSQPIITDPNSNWTHNTLPFLKPEKIMDAFKRKPSDPDYDPRTLFVPDNFLKDQTPAMRQWWEIKSKHMDCVLFFKVGKFYELYHMDAVTGVIELGFSYMKGEFAHSGFPESAYGKMASTLIEKGYKVARVEQTETPEMMQVRTKNVKGQKVVRREICQISSKSAMVCTAQMPEPLNDNRNSLYAICMQQGSKGNIRLGICFIETTVGTITMSEFDDDNHFSRLLVLFAEYPPTLILMERNSVSPALLEILSTQFKDVQKETLSPNTQFLTASETLNKISMACYFYNKDGSFQWPDFFKRIADDCLPKTAYELCLRSLGACLWYLKDCLLDVQVFSMKKFEWYDPLNCLSKEKVDEVKEHMVLDAATLKNLNLLGTEGSLMKILDHCATPFGRRLLQRWICRPLCHIGKIKERQNAVQYLADNGALFQSTMAILQKMPDLERELAKIHLFGNKFHATEHPDSRAVLYESATYSKRKITDLVRMLKALEDAQEIAEVYKDCDDNFLKKLTQFAPVGVNVDLKDVLRYFKNSFDQQKAEAEGKIIPKRGVLEEFDEIEEKIEEINSRLQDYLEEQSKFFGCNVKYFGTDKKRYQLEVPEHKSNRATSDYQLEGARKGNNAVKRYTTKTTKTLLADMMNAESEKAKLILDLNRRIFEKLFEHHEKFDQVIQCLTILDAICSLAEYGRTFSQDMCMPEILPFNDEPKFEAENGRYPCVPNIESFVPNDTKFGVDNVPNIMIITGPNMGGKSTLMRQVATISIMAQMGSFVPASSCSMSLIDRVFTRLGAQDDLIQGQSTFFVELSEAASILKHATRHSLVIIDELGRGTSTHDGNAIATAYVNKLTTFGCRTIFSTHYHSLVDNFIGRNDIQLAHMACMVENEDDPTEESVVFLYKVAEGRCPKSYGFNAAKLAGLDRSIIAKARQYAAALEQEAKNRKAIGEIYHVKDMKSIRQILSRLAL</sequence>
<evidence type="ECO:0000256" key="1">
    <source>
        <dbReference type="ARBA" id="ARBA00006271"/>
    </source>
</evidence>
<dbReference type="GO" id="GO:0032301">
    <property type="term" value="C:MutSalpha complex"/>
    <property type="evidence" value="ECO:0007669"/>
    <property type="project" value="TreeGrafter"/>
</dbReference>
<comment type="similarity">
    <text evidence="1 6 7">Belongs to the DNA mismatch repair MutS family.</text>
</comment>
<dbReference type="GO" id="GO:0140664">
    <property type="term" value="F:ATP-dependent DNA damage sensor activity"/>
    <property type="evidence" value="ECO:0007669"/>
    <property type="project" value="InterPro"/>
</dbReference>
<dbReference type="Pfam" id="PF05190">
    <property type="entry name" value="MutS_IV"/>
    <property type="match status" value="1"/>
</dbReference>
<gene>
    <name evidence="11" type="ORF">CALMAC_LOCUS13678</name>
</gene>
<evidence type="ECO:0000313" key="11">
    <source>
        <dbReference type="EMBL" id="VEN54106.1"/>
    </source>
</evidence>
<dbReference type="InterPro" id="IPR007696">
    <property type="entry name" value="DNA_mismatch_repair_MutS_core"/>
</dbReference>
<feature type="compositionally biased region" description="Polar residues" evidence="9">
    <location>
        <begin position="9"/>
        <end position="18"/>
    </location>
</feature>
<dbReference type="Gene3D" id="1.10.1420.10">
    <property type="match status" value="2"/>
</dbReference>
<evidence type="ECO:0000256" key="7">
    <source>
        <dbReference type="RuleBase" id="RU003756"/>
    </source>
</evidence>
<proteinExistence type="inferred from homology"/>
<feature type="region of interest" description="Disordered" evidence="9">
    <location>
        <begin position="1"/>
        <end position="147"/>
    </location>
</feature>
<dbReference type="GO" id="GO:0006298">
    <property type="term" value="P:mismatch repair"/>
    <property type="evidence" value="ECO:0007669"/>
    <property type="project" value="InterPro"/>
</dbReference>
<dbReference type="InterPro" id="IPR036678">
    <property type="entry name" value="MutS_con_dom_sf"/>
</dbReference>
<evidence type="ECO:0000256" key="3">
    <source>
        <dbReference type="ARBA" id="ARBA00022763"/>
    </source>
</evidence>
<dbReference type="Pfam" id="PF00488">
    <property type="entry name" value="MutS_V"/>
    <property type="match status" value="1"/>
</dbReference>
<dbReference type="InterPro" id="IPR000432">
    <property type="entry name" value="DNA_mismatch_repair_MutS_C"/>
</dbReference>
<dbReference type="NCBIfam" id="NF003810">
    <property type="entry name" value="PRK05399.1"/>
    <property type="match status" value="1"/>
</dbReference>
<comment type="function">
    <text evidence="6 7">Component of the post-replicative DNA mismatch repair system (MMR).</text>
</comment>
<evidence type="ECO:0000256" key="4">
    <source>
        <dbReference type="ARBA" id="ARBA00022840"/>
    </source>
</evidence>
<dbReference type="Pfam" id="PF01624">
    <property type="entry name" value="MutS_I"/>
    <property type="match status" value="1"/>
</dbReference>
<dbReference type="SUPFAM" id="SSF55271">
    <property type="entry name" value="DNA repair protein MutS, domain I"/>
    <property type="match status" value="1"/>
</dbReference>
<dbReference type="Pfam" id="PF05188">
    <property type="entry name" value="MutS_II"/>
    <property type="match status" value="1"/>
</dbReference>
<dbReference type="PANTHER" id="PTHR11361:SF148">
    <property type="entry name" value="DNA MISMATCH REPAIR PROTEIN MSH6"/>
    <property type="match status" value="1"/>
</dbReference>
<dbReference type="OrthoDB" id="121051at2759"/>
<dbReference type="Gene3D" id="3.40.50.300">
    <property type="entry name" value="P-loop containing nucleotide triphosphate hydrolases"/>
    <property type="match status" value="1"/>
</dbReference>
<feature type="compositionally biased region" description="Basic and acidic residues" evidence="9">
    <location>
        <begin position="114"/>
        <end position="130"/>
    </location>
</feature>
<dbReference type="SUPFAM" id="SSF48334">
    <property type="entry name" value="DNA repair protein MutS, domain III"/>
    <property type="match status" value="1"/>
</dbReference>
<feature type="coiled-coil region" evidence="8">
    <location>
        <begin position="703"/>
        <end position="730"/>
    </location>
</feature>
<dbReference type="InterPro" id="IPR016151">
    <property type="entry name" value="DNA_mismatch_repair_MutS_N"/>
</dbReference>
<dbReference type="GO" id="GO:0030983">
    <property type="term" value="F:mismatched DNA binding"/>
    <property type="evidence" value="ECO:0007669"/>
    <property type="project" value="UniProtKB-UniRule"/>
</dbReference>
<dbReference type="InterPro" id="IPR007861">
    <property type="entry name" value="DNA_mismatch_repair_MutS_clamp"/>
</dbReference>
<dbReference type="InterPro" id="IPR007695">
    <property type="entry name" value="DNA_mismatch_repair_MutS-lik_N"/>
</dbReference>
<evidence type="ECO:0000259" key="10">
    <source>
        <dbReference type="PROSITE" id="PS00486"/>
    </source>
</evidence>
<dbReference type="SMART" id="SM00533">
    <property type="entry name" value="MUTSd"/>
    <property type="match status" value="1"/>
</dbReference>
<keyword evidence="6 7" id="KW-0234">DNA repair</keyword>
<dbReference type="Proteomes" id="UP000410492">
    <property type="component" value="Unassembled WGS sequence"/>
</dbReference>
<organism evidence="11 12">
    <name type="scientific">Callosobruchus maculatus</name>
    <name type="common">Southern cowpea weevil</name>
    <name type="synonym">Pulse bruchid</name>
    <dbReference type="NCBI Taxonomy" id="64391"/>
    <lineage>
        <taxon>Eukaryota</taxon>
        <taxon>Metazoa</taxon>
        <taxon>Ecdysozoa</taxon>
        <taxon>Arthropoda</taxon>
        <taxon>Hexapoda</taxon>
        <taxon>Insecta</taxon>
        <taxon>Pterygota</taxon>
        <taxon>Neoptera</taxon>
        <taxon>Endopterygota</taxon>
        <taxon>Coleoptera</taxon>
        <taxon>Polyphaga</taxon>
        <taxon>Cucujiformia</taxon>
        <taxon>Chrysomeloidea</taxon>
        <taxon>Chrysomelidae</taxon>
        <taxon>Bruchinae</taxon>
        <taxon>Bruchini</taxon>
        <taxon>Callosobruchus</taxon>
    </lineage>
</organism>
<keyword evidence="3 6" id="KW-0227">DNA damage</keyword>
<accession>A0A653D438</accession>
<dbReference type="Pfam" id="PF05192">
    <property type="entry name" value="MutS_III"/>
    <property type="match status" value="1"/>
</dbReference>
<feature type="domain" description="DNA mismatch repair proteins mutS family" evidence="10">
    <location>
        <begin position="972"/>
        <end position="988"/>
    </location>
</feature>
<dbReference type="AlphaFoldDB" id="A0A653D438"/>
<evidence type="ECO:0000256" key="6">
    <source>
        <dbReference type="PIRNR" id="PIRNR037677"/>
    </source>
</evidence>
<feature type="compositionally biased region" description="Low complexity" evidence="9">
    <location>
        <begin position="135"/>
        <end position="147"/>
    </location>
</feature>
<dbReference type="SUPFAM" id="SSF53150">
    <property type="entry name" value="DNA repair protein MutS, domain II"/>
    <property type="match status" value="1"/>
</dbReference>
<evidence type="ECO:0000256" key="9">
    <source>
        <dbReference type="SAM" id="MobiDB-lite"/>
    </source>
</evidence>
<evidence type="ECO:0000256" key="5">
    <source>
        <dbReference type="ARBA" id="ARBA00023125"/>
    </source>
</evidence>
<dbReference type="Gene3D" id="3.40.1170.10">
    <property type="entry name" value="DNA repair protein MutS, domain I"/>
    <property type="match status" value="1"/>
</dbReference>
<protein>
    <recommendedName>
        <fullName evidence="6">DNA mismatch repair protein</fullName>
    </recommendedName>
</protein>
<keyword evidence="4 6" id="KW-0067">ATP-binding</keyword>
<dbReference type="EMBL" id="CAACVG010009751">
    <property type="protein sequence ID" value="VEN54106.1"/>
    <property type="molecule type" value="Genomic_DNA"/>
</dbReference>
<dbReference type="PIRSF" id="PIRSF037677">
    <property type="entry name" value="DNA_mis_repair_Msh6"/>
    <property type="match status" value="1"/>
</dbReference>
<dbReference type="InterPro" id="IPR036187">
    <property type="entry name" value="DNA_mismatch_repair_MutS_sf"/>
</dbReference>
<evidence type="ECO:0000313" key="12">
    <source>
        <dbReference type="Proteomes" id="UP000410492"/>
    </source>
</evidence>
<keyword evidence="2 6" id="KW-0547">Nucleotide-binding</keyword>
<keyword evidence="8" id="KW-0175">Coiled coil</keyword>
<dbReference type="InterPro" id="IPR027417">
    <property type="entry name" value="P-loop_NTPase"/>
</dbReference>
<keyword evidence="12" id="KW-1185">Reference proteome</keyword>
<keyword evidence="5 6" id="KW-0238">DNA-binding</keyword>
<reference evidence="11 12" key="1">
    <citation type="submission" date="2019-01" db="EMBL/GenBank/DDBJ databases">
        <authorList>
            <person name="Sayadi A."/>
        </authorList>
    </citation>
    <scope>NUCLEOTIDE SEQUENCE [LARGE SCALE GENOMIC DNA]</scope>
</reference>
<dbReference type="SUPFAM" id="SSF52540">
    <property type="entry name" value="P-loop containing nucleoside triphosphate hydrolases"/>
    <property type="match status" value="1"/>
</dbReference>
<dbReference type="GO" id="GO:0005524">
    <property type="term" value="F:ATP binding"/>
    <property type="evidence" value="ECO:0007669"/>
    <property type="project" value="UniProtKB-UniRule"/>
</dbReference>
<dbReference type="InterPro" id="IPR017261">
    <property type="entry name" value="DNA_mismatch_repair_MutS/MSH"/>
</dbReference>
<evidence type="ECO:0000256" key="8">
    <source>
        <dbReference type="SAM" id="Coils"/>
    </source>
</evidence>
<dbReference type="InterPro" id="IPR007860">
    <property type="entry name" value="DNA_mmatch_repair_MutS_con_dom"/>
</dbReference>
<dbReference type="Gene3D" id="3.30.420.110">
    <property type="entry name" value="MutS, connector domain"/>
    <property type="match status" value="1"/>
</dbReference>
<dbReference type="FunFam" id="3.40.1170.10:FF:000002">
    <property type="entry name" value="DNA mismatch repair protein"/>
    <property type="match status" value="1"/>
</dbReference>